<reference evidence="5 6" key="1">
    <citation type="submission" date="2024-03" db="EMBL/GenBank/DDBJ databases">
        <title>A high-quality draft genome sequence of Diaporthe vaccinii, a causative agent of upright dieback and viscid rot disease in cranberry plants.</title>
        <authorList>
            <person name="Sarrasin M."/>
            <person name="Lang B.F."/>
            <person name="Burger G."/>
        </authorList>
    </citation>
    <scope>NUCLEOTIDE SEQUENCE [LARGE SCALE GENOMIC DNA]</scope>
    <source>
        <strain evidence="5 6">IS7</strain>
    </source>
</reference>
<keyword evidence="1 3" id="KW-0732">Signal</keyword>
<keyword evidence="6" id="KW-1185">Reference proteome</keyword>
<dbReference type="SUPFAM" id="SSF53474">
    <property type="entry name" value="alpha/beta-Hydrolases"/>
    <property type="match status" value="1"/>
</dbReference>
<dbReference type="InterPro" id="IPR029058">
    <property type="entry name" value="AB_hydrolase_fold"/>
</dbReference>
<dbReference type="Proteomes" id="UP001600888">
    <property type="component" value="Unassembled WGS sequence"/>
</dbReference>
<evidence type="ECO:0000313" key="6">
    <source>
        <dbReference type="Proteomes" id="UP001600888"/>
    </source>
</evidence>
<dbReference type="PANTHER" id="PTHR46640">
    <property type="entry name" value="TRIACYLGLYCEROL LIPASE, PUTATIVE (AFU_ORTHOLOGUE AFUA_6G06510)-RELATED"/>
    <property type="match status" value="1"/>
</dbReference>
<dbReference type="PANTHER" id="PTHR46640:SF1">
    <property type="entry name" value="FUNGAL LIPASE-LIKE DOMAIN-CONTAINING PROTEIN-RELATED"/>
    <property type="match status" value="1"/>
</dbReference>
<evidence type="ECO:0000256" key="3">
    <source>
        <dbReference type="SAM" id="SignalP"/>
    </source>
</evidence>
<evidence type="ECO:0000313" key="5">
    <source>
        <dbReference type="EMBL" id="KAL2284281.1"/>
    </source>
</evidence>
<keyword evidence="2" id="KW-0378">Hydrolase</keyword>
<dbReference type="CDD" id="cd00519">
    <property type="entry name" value="Lipase_3"/>
    <property type="match status" value="1"/>
</dbReference>
<feature type="signal peptide" evidence="3">
    <location>
        <begin position="1"/>
        <end position="24"/>
    </location>
</feature>
<evidence type="ECO:0000256" key="2">
    <source>
        <dbReference type="ARBA" id="ARBA00022801"/>
    </source>
</evidence>
<dbReference type="Gene3D" id="3.40.50.1820">
    <property type="entry name" value="alpha/beta hydrolase"/>
    <property type="match status" value="1"/>
</dbReference>
<comment type="caution">
    <text evidence="5">The sequence shown here is derived from an EMBL/GenBank/DDBJ whole genome shotgun (WGS) entry which is preliminary data.</text>
</comment>
<evidence type="ECO:0000259" key="4">
    <source>
        <dbReference type="Pfam" id="PF01764"/>
    </source>
</evidence>
<dbReference type="Pfam" id="PF01764">
    <property type="entry name" value="Lipase_3"/>
    <property type="match status" value="1"/>
</dbReference>
<feature type="domain" description="Fungal lipase-type" evidence="4">
    <location>
        <begin position="87"/>
        <end position="227"/>
    </location>
</feature>
<gene>
    <name evidence="5" type="ORF">FJTKL_09007</name>
</gene>
<accession>A0ABR4EPB5</accession>
<sequence length="295" mass="31345">MKASISSLAAALAATALLWAPCLCDITQGVTPSLFARLDRMASLSMNVYTGALCGAPTGFSRAGFINETTYDIQGQVLRDDAAREAVVVFRGTASDKNFQVDVNITLAPFETAAGNCAGCQVHGGFYLAWTAAREQVLGLVQGVLGEFPGYGVVITGHSLGGSMASLAATQFQPFFPNLTVYTFGEPRTGDALYVQAVETNFLASSPSTTRYFRSTHEDDGVPNFPGVSDGYQSSTRNSFWQRDPVGANNTFVCTSTSDFQTQRQCGEGRNGSGINEAHLTYFGHPLNVNGPCPP</sequence>
<protein>
    <recommendedName>
        <fullName evidence="4">Fungal lipase-type domain-containing protein</fullName>
    </recommendedName>
</protein>
<dbReference type="InterPro" id="IPR002921">
    <property type="entry name" value="Fungal_lipase-type"/>
</dbReference>
<dbReference type="EMBL" id="JBAWTH010000037">
    <property type="protein sequence ID" value="KAL2284281.1"/>
    <property type="molecule type" value="Genomic_DNA"/>
</dbReference>
<name>A0ABR4EPB5_9PEZI</name>
<feature type="chain" id="PRO_5047049909" description="Fungal lipase-type domain-containing protein" evidence="3">
    <location>
        <begin position="25"/>
        <end position="295"/>
    </location>
</feature>
<proteinExistence type="predicted"/>
<organism evidence="5 6">
    <name type="scientific">Diaporthe vaccinii</name>
    <dbReference type="NCBI Taxonomy" id="105482"/>
    <lineage>
        <taxon>Eukaryota</taxon>
        <taxon>Fungi</taxon>
        <taxon>Dikarya</taxon>
        <taxon>Ascomycota</taxon>
        <taxon>Pezizomycotina</taxon>
        <taxon>Sordariomycetes</taxon>
        <taxon>Sordariomycetidae</taxon>
        <taxon>Diaporthales</taxon>
        <taxon>Diaporthaceae</taxon>
        <taxon>Diaporthe</taxon>
        <taxon>Diaporthe eres species complex</taxon>
    </lineage>
</organism>
<evidence type="ECO:0000256" key="1">
    <source>
        <dbReference type="ARBA" id="ARBA00022729"/>
    </source>
</evidence>
<dbReference type="InterPro" id="IPR051299">
    <property type="entry name" value="AB_hydrolase_lip/est"/>
</dbReference>